<dbReference type="InterPro" id="IPR000719">
    <property type="entry name" value="Prot_kinase_dom"/>
</dbReference>
<comment type="similarity">
    <text evidence="1">Belongs to the protein kinase superfamily. CMGC Ser/Thr protein kinase family. CDC2/CDKX subfamily.</text>
</comment>
<dbReference type="PROSITE" id="PS50011">
    <property type="entry name" value="PROTEIN_KINASE_DOM"/>
    <property type="match status" value="1"/>
</dbReference>
<dbReference type="SUPFAM" id="SSF56112">
    <property type="entry name" value="Protein kinase-like (PK-like)"/>
    <property type="match status" value="1"/>
</dbReference>
<feature type="domain" description="Protein kinase" evidence="16">
    <location>
        <begin position="160"/>
        <end position="552"/>
    </location>
</feature>
<evidence type="ECO:0000256" key="9">
    <source>
        <dbReference type="ARBA" id="ARBA00039612"/>
    </source>
</evidence>
<feature type="region of interest" description="Disordered" evidence="15">
    <location>
        <begin position="58"/>
        <end position="101"/>
    </location>
</feature>
<evidence type="ECO:0000256" key="5">
    <source>
        <dbReference type="ARBA" id="ARBA00022741"/>
    </source>
</evidence>
<dbReference type="Proteomes" id="UP000823046">
    <property type="component" value="Unassembled WGS sequence"/>
</dbReference>
<dbReference type="PROSITE" id="PS00108">
    <property type="entry name" value="PROTEIN_KINASE_ST"/>
    <property type="match status" value="1"/>
</dbReference>
<evidence type="ECO:0000256" key="3">
    <source>
        <dbReference type="ARBA" id="ARBA00022527"/>
    </source>
</evidence>
<evidence type="ECO:0000256" key="4">
    <source>
        <dbReference type="ARBA" id="ARBA00022679"/>
    </source>
</evidence>
<dbReference type="InterPro" id="IPR050108">
    <property type="entry name" value="CDK"/>
</dbReference>
<reference evidence="17 18" key="1">
    <citation type="journal article" date="2020" name="bioRxiv">
        <title>Metabolic contributions of an alphaproteobacterial endosymbiont in the apicomplexan Cardiosporidium cionae.</title>
        <authorList>
            <person name="Hunter E.S."/>
            <person name="Paight C.J."/>
            <person name="Lane C.E."/>
        </authorList>
    </citation>
    <scope>NUCLEOTIDE SEQUENCE [LARGE SCALE GENOMIC DNA]</scope>
    <source>
        <strain evidence="17">ESH_2018</strain>
    </source>
</reference>
<dbReference type="Pfam" id="PF00069">
    <property type="entry name" value="Pkinase"/>
    <property type="match status" value="1"/>
</dbReference>
<sequence length="733" mass="83057">MHTTLDLSAATDISTAINSRKKSQCNTETTSTTISCSISLDENVQQCFSQVQSASQMRRAVSNESDTDALLTKKPNNPMKKQKSPSKSFSTKESPHHDNFEISGSLRSEFRKGVTSIAGSSESITLPVEKAISLGNGAVYEWVVKSYEMLRDRRGTWYRVPVYSLLGDGMYGQVFEVRQCQMTFAAKVIYMNDRSNPHILNADVLREIALYQELHELHPNSFPHLPKFYGFKAVHVFTEFFAEKYLHKCRRCAILVIEKCQQSFRQFVTLNTKKISINWIKFYIWQLLNGLAKLHSHSLSHRDLKPDNLLVSSIENNDGKDSKYLESVRYLKISDLGMGRKLRHGFCLDDAGGNGNIEFFDEHKDTNVKDTQPFSSDEMPQTGVVITLPYRPPELLLADPALKDSSGSNIAHYGKACDIWSAGVIFGELCLIPPSESKYWKYFFYSRKYEGSYHGKIFMMLTNICKLLGSPCESDCAYFKSVGKGQWSAIEEHIRSFPLLSDLERLYSLEKMILSHNGVRLDYYGLDLLSRLLEFNPAKRLSAKDALAHPFFESLPYDQMNSLGFTCWMNYLGIPNFCRYLKPYSREQLKAWQNAGGSLQDTKLSLRIHQLPSHAFSYPSPQSKTDQRSASVSNLPTVQKYLEDGNENEDSNSQDMKVANDLQQKDTQIIISRLNNRITSSTSALPTVVGKDITASNPTNACAEVTSAVHVSKKRTRSHSCSRETKCRYIQNN</sequence>
<dbReference type="InterPro" id="IPR017441">
    <property type="entry name" value="Protein_kinase_ATP_BS"/>
</dbReference>
<comment type="subunit">
    <text evidence="8">May form a complex composed of at least the catalytic subunit CRK2 and a cyclin.</text>
</comment>
<evidence type="ECO:0000256" key="6">
    <source>
        <dbReference type="ARBA" id="ARBA00022777"/>
    </source>
</evidence>
<dbReference type="SMART" id="SM00220">
    <property type="entry name" value="S_TKc"/>
    <property type="match status" value="1"/>
</dbReference>
<dbReference type="GO" id="GO:0016301">
    <property type="term" value="F:kinase activity"/>
    <property type="evidence" value="ECO:0007669"/>
    <property type="project" value="UniProtKB-KW"/>
</dbReference>
<evidence type="ECO:0000256" key="8">
    <source>
        <dbReference type="ARBA" id="ARBA00038543"/>
    </source>
</evidence>
<evidence type="ECO:0000313" key="18">
    <source>
        <dbReference type="Proteomes" id="UP000823046"/>
    </source>
</evidence>
<proteinExistence type="inferred from homology"/>
<comment type="catalytic activity">
    <reaction evidence="12">
        <text>L-threonyl-[protein] + ATP = O-phospho-L-threonyl-[protein] + ADP + H(+)</text>
        <dbReference type="Rhea" id="RHEA:46608"/>
        <dbReference type="Rhea" id="RHEA-COMP:11060"/>
        <dbReference type="Rhea" id="RHEA-COMP:11605"/>
        <dbReference type="ChEBI" id="CHEBI:15378"/>
        <dbReference type="ChEBI" id="CHEBI:30013"/>
        <dbReference type="ChEBI" id="CHEBI:30616"/>
        <dbReference type="ChEBI" id="CHEBI:61977"/>
        <dbReference type="ChEBI" id="CHEBI:456216"/>
        <dbReference type="EC" id="2.7.11.22"/>
    </reaction>
</comment>
<dbReference type="Gene3D" id="1.10.510.10">
    <property type="entry name" value="Transferase(Phosphotransferase) domain 1"/>
    <property type="match status" value="1"/>
</dbReference>
<keyword evidence="7 14" id="KW-0067">ATP-binding</keyword>
<dbReference type="EC" id="2.7.11.22" evidence="2"/>
<keyword evidence="3" id="KW-0723">Serine/threonine-protein kinase</keyword>
<organism evidence="17 18">
    <name type="scientific">Cardiosporidium cionae</name>
    <dbReference type="NCBI Taxonomy" id="476202"/>
    <lineage>
        <taxon>Eukaryota</taxon>
        <taxon>Sar</taxon>
        <taxon>Alveolata</taxon>
        <taxon>Apicomplexa</taxon>
        <taxon>Aconoidasida</taxon>
        <taxon>Nephromycida</taxon>
        <taxon>Cardiosporidium</taxon>
    </lineage>
</organism>
<dbReference type="EMBL" id="JADAQX010000195">
    <property type="protein sequence ID" value="KAF8821313.1"/>
    <property type="molecule type" value="Genomic_DNA"/>
</dbReference>
<dbReference type="PANTHER" id="PTHR24056">
    <property type="entry name" value="CELL DIVISION PROTEIN KINASE"/>
    <property type="match status" value="1"/>
</dbReference>
<evidence type="ECO:0000259" key="16">
    <source>
        <dbReference type="PROSITE" id="PS50011"/>
    </source>
</evidence>
<evidence type="ECO:0000256" key="1">
    <source>
        <dbReference type="ARBA" id="ARBA00006485"/>
    </source>
</evidence>
<keyword evidence="5 14" id="KW-0547">Nucleotide-binding</keyword>
<keyword evidence="4" id="KW-0808">Transferase</keyword>
<name>A0ABQ7JBH7_9APIC</name>
<evidence type="ECO:0000256" key="11">
    <source>
        <dbReference type="ARBA" id="ARBA00042858"/>
    </source>
</evidence>
<keyword evidence="6 17" id="KW-0418">Kinase</keyword>
<protein>
    <recommendedName>
        <fullName evidence="9">Cyclin-dependent kinase 2 homolog</fullName>
        <ecNumber evidence="2">2.7.11.22</ecNumber>
    </recommendedName>
    <alternativeName>
        <fullName evidence="10">Cell division control protein 2 homolog</fullName>
    </alternativeName>
    <alternativeName>
        <fullName evidence="11">cdc2-related kinase 2</fullName>
    </alternativeName>
</protein>
<dbReference type="InterPro" id="IPR011009">
    <property type="entry name" value="Kinase-like_dom_sf"/>
</dbReference>
<evidence type="ECO:0000256" key="12">
    <source>
        <dbReference type="ARBA" id="ARBA00047811"/>
    </source>
</evidence>
<evidence type="ECO:0000256" key="14">
    <source>
        <dbReference type="PROSITE-ProRule" id="PRU10141"/>
    </source>
</evidence>
<accession>A0ABQ7JBH7</accession>
<comment type="caution">
    <text evidence="17">The sequence shown here is derived from an EMBL/GenBank/DDBJ whole genome shotgun (WGS) entry which is preliminary data.</text>
</comment>
<evidence type="ECO:0000256" key="10">
    <source>
        <dbReference type="ARBA" id="ARBA00041902"/>
    </source>
</evidence>
<evidence type="ECO:0000313" key="17">
    <source>
        <dbReference type="EMBL" id="KAF8821313.1"/>
    </source>
</evidence>
<dbReference type="PANTHER" id="PTHR24056:SF254">
    <property type="entry name" value="CYCLIN-DEPENDENT KINASE 2"/>
    <property type="match status" value="1"/>
</dbReference>
<evidence type="ECO:0000256" key="15">
    <source>
        <dbReference type="SAM" id="MobiDB-lite"/>
    </source>
</evidence>
<evidence type="ECO:0000256" key="2">
    <source>
        <dbReference type="ARBA" id="ARBA00012425"/>
    </source>
</evidence>
<dbReference type="InterPro" id="IPR008271">
    <property type="entry name" value="Ser/Thr_kinase_AS"/>
</dbReference>
<evidence type="ECO:0000256" key="13">
    <source>
        <dbReference type="ARBA" id="ARBA00048367"/>
    </source>
</evidence>
<comment type="catalytic activity">
    <reaction evidence="13">
        <text>L-seryl-[protein] + ATP = O-phospho-L-seryl-[protein] + ADP + H(+)</text>
        <dbReference type="Rhea" id="RHEA:17989"/>
        <dbReference type="Rhea" id="RHEA-COMP:9863"/>
        <dbReference type="Rhea" id="RHEA-COMP:11604"/>
        <dbReference type="ChEBI" id="CHEBI:15378"/>
        <dbReference type="ChEBI" id="CHEBI:29999"/>
        <dbReference type="ChEBI" id="CHEBI:30616"/>
        <dbReference type="ChEBI" id="CHEBI:83421"/>
        <dbReference type="ChEBI" id="CHEBI:456216"/>
        <dbReference type="EC" id="2.7.11.22"/>
    </reaction>
</comment>
<keyword evidence="18" id="KW-1185">Reference proteome</keyword>
<feature type="binding site" evidence="14">
    <location>
        <position position="187"/>
    </location>
    <ligand>
        <name>ATP</name>
        <dbReference type="ChEBI" id="CHEBI:30616"/>
    </ligand>
</feature>
<gene>
    <name evidence="17" type="ORF">IE077_002161</name>
</gene>
<evidence type="ECO:0000256" key="7">
    <source>
        <dbReference type="ARBA" id="ARBA00022840"/>
    </source>
</evidence>
<dbReference type="PROSITE" id="PS00107">
    <property type="entry name" value="PROTEIN_KINASE_ATP"/>
    <property type="match status" value="1"/>
</dbReference>